<keyword evidence="5 11" id="KW-0067">ATP-binding</keyword>
<dbReference type="Gene3D" id="3.30.160.800">
    <property type="match status" value="1"/>
</dbReference>
<dbReference type="PANTHER" id="PTHR11070:SF2">
    <property type="entry name" value="ATP-DEPENDENT DNA HELICASE SRS2"/>
    <property type="match status" value="1"/>
</dbReference>
<evidence type="ECO:0000256" key="6">
    <source>
        <dbReference type="ARBA" id="ARBA00023125"/>
    </source>
</evidence>
<sequence length="958" mass="106205">MTTEDYLNTLNAAQLRAVMHSPDIPLQILAGPGSGKTKVLTCRIAHLISKHSISPQSICAVTFTNKAANEMRERLTKLIGIEQTNQIKLGTFHAICSMFLRKYAKLVGLDSNFTICDADESKNIIKKLLKTYRDELEAHNIVLAEATVISRISKAKAKGVTSDGLRRREKKGISRGEGRTADGSLIEQSFASIIDDVVAEIHVDYAAILRRNNSLDFDDLVLFGKQLFAEHPTVSRWCRHILVDEFQDTNTTQYELMRHIAATSRCVTIVGDPDQSIYGWRSAEVENLARMKRDLPNTQQLFLEQNYRSTASIISCSLAIVSQDKSRTPKTLHTTHPTGPTPVLRSLPYEQNESAFLASEIKRLVAYSGGMLSWGDFVILLRYNSLSRSIESALQKEGIPNRVLNGHKFFERLEVKDILAYLQLLDNPLYVPAFMRAINVPSRGIGEKSVSELLATAQRLGLSPIEVVEKIFDNTIPDIKPAVKRKLTSFVPHIRRSRTSMQKRTRPSDLIRDLLQLLNYEGYLMKTQPDWESRWDNVQELINFASQVEMGTPMLFDSDQPEDDPSEGEEWNSLAEFDQDQLEDDGIVEAQRPRQAKGKEKQTEERYERHILVSASADCSAIRDTPLRLFLQASMLSTGTEVQGNENDTEKVTISTCHAAKGLEWPIVMIPAVEKGTFPSARAEDVHEERRLLYVACTRAKALLYLTHSTARMMSGEVRPKELSEFVITALQNSQTVFTDQIPCLSASDREVLAQVLNRSSPSDAEVARKIAEYNRTTTNPWDGSAVPSSTPWFSSTYNKSAVSSSVEGSCNFLTARAASSVLQDSLKAPTTATTLFSTRGRVLNVPSNTALLQLPTAGAETASKQRKLKQSSLQQTHLHANLSSHRVPVTVYSDPKPDVVSETPQSSVCATPSTGALSAIPVVPVNAAKGKRRLGMGRTTVGYPNKKFKAPLGGGGQ</sequence>
<dbReference type="InterPro" id="IPR014017">
    <property type="entry name" value="DNA_helicase_UvrD-like_C"/>
</dbReference>
<evidence type="ECO:0000256" key="5">
    <source>
        <dbReference type="ARBA" id="ARBA00022840"/>
    </source>
</evidence>
<name>A0A2H3JK23_WOLCO</name>
<dbReference type="GO" id="GO:0005524">
    <property type="term" value="F:ATP binding"/>
    <property type="evidence" value="ECO:0007669"/>
    <property type="project" value="UniProtKB-UniRule"/>
</dbReference>
<organism evidence="15 16">
    <name type="scientific">Wolfiporia cocos (strain MD-104)</name>
    <name type="common">Brown rot fungus</name>
    <dbReference type="NCBI Taxonomy" id="742152"/>
    <lineage>
        <taxon>Eukaryota</taxon>
        <taxon>Fungi</taxon>
        <taxon>Dikarya</taxon>
        <taxon>Basidiomycota</taxon>
        <taxon>Agaricomycotina</taxon>
        <taxon>Agaricomycetes</taxon>
        <taxon>Polyporales</taxon>
        <taxon>Phaeolaceae</taxon>
        <taxon>Wolfiporia</taxon>
    </lineage>
</organism>
<evidence type="ECO:0000256" key="7">
    <source>
        <dbReference type="ARBA" id="ARBA00023235"/>
    </source>
</evidence>
<dbReference type="STRING" id="742152.A0A2H3JK23"/>
<dbReference type="Pfam" id="PF13361">
    <property type="entry name" value="UvrD_C"/>
    <property type="match status" value="1"/>
</dbReference>
<protein>
    <recommendedName>
        <fullName evidence="9">DNA 3'-5' helicase</fullName>
        <ecNumber evidence="9">5.6.2.4</ecNumber>
    </recommendedName>
</protein>
<dbReference type="CDD" id="cd17932">
    <property type="entry name" value="DEXQc_UvrD"/>
    <property type="match status" value="1"/>
</dbReference>
<dbReference type="GO" id="GO:0003677">
    <property type="term" value="F:DNA binding"/>
    <property type="evidence" value="ECO:0007669"/>
    <property type="project" value="UniProtKB-KW"/>
</dbReference>
<dbReference type="PROSITE" id="PS51198">
    <property type="entry name" value="UVRD_HELICASE_ATP_BIND"/>
    <property type="match status" value="1"/>
</dbReference>
<evidence type="ECO:0000256" key="4">
    <source>
        <dbReference type="ARBA" id="ARBA00022806"/>
    </source>
</evidence>
<dbReference type="EC" id="5.6.2.4" evidence="9"/>
<feature type="domain" description="UvrD-like helicase C-terminal" evidence="14">
    <location>
        <begin position="311"/>
        <end position="662"/>
    </location>
</feature>
<dbReference type="InterPro" id="IPR027417">
    <property type="entry name" value="P-loop_NTPase"/>
</dbReference>
<dbReference type="OrthoDB" id="1470711at2759"/>
<dbReference type="PANTHER" id="PTHR11070">
    <property type="entry name" value="UVRD / RECB / PCRA DNA HELICASE FAMILY MEMBER"/>
    <property type="match status" value="1"/>
</dbReference>
<dbReference type="InterPro" id="IPR014016">
    <property type="entry name" value="UvrD-like_ATP-bd"/>
</dbReference>
<comment type="catalytic activity">
    <reaction evidence="8">
        <text>Couples ATP hydrolysis with the unwinding of duplex DNA by translocating in the 3'-5' direction.</text>
        <dbReference type="EC" id="5.6.2.4"/>
    </reaction>
</comment>
<feature type="domain" description="UvrD-like helicase ATP-binding" evidence="13">
    <location>
        <begin position="9"/>
        <end position="310"/>
    </location>
</feature>
<keyword evidence="4 11" id="KW-0347">Helicase</keyword>
<dbReference type="OMA" id="DYPDATT"/>
<evidence type="ECO:0000256" key="2">
    <source>
        <dbReference type="ARBA" id="ARBA00022741"/>
    </source>
</evidence>
<evidence type="ECO:0000259" key="14">
    <source>
        <dbReference type="PROSITE" id="PS51217"/>
    </source>
</evidence>
<dbReference type="PROSITE" id="PS51217">
    <property type="entry name" value="UVRD_HELICASE_CTER"/>
    <property type="match status" value="1"/>
</dbReference>
<dbReference type="Gene3D" id="3.40.50.300">
    <property type="entry name" value="P-loop containing nucleotide triphosphate hydrolases"/>
    <property type="match status" value="2"/>
</dbReference>
<dbReference type="InterPro" id="IPR000212">
    <property type="entry name" value="DNA_helicase_UvrD/REP"/>
</dbReference>
<dbReference type="SUPFAM" id="SSF52540">
    <property type="entry name" value="P-loop containing nucleoside triphosphate hydrolases"/>
    <property type="match status" value="1"/>
</dbReference>
<dbReference type="GO" id="GO:0043138">
    <property type="term" value="F:3'-5' DNA helicase activity"/>
    <property type="evidence" value="ECO:0007669"/>
    <property type="project" value="UniProtKB-EC"/>
</dbReference>
<evidence type="ECO:0000256" key="11">
    <source>
        <dbReference type="PROSITE-ProRule" id="PRU00560"/>
    </source>
</evidence>
<evidence type="ECO:0000256" key="12">
    <source>
        <dbReference type="SAM" id="MobiDB-lite"/>
    </source>
</evidence>
<keyword evidence="2 11" id="KW-0547">Nucleotide-binding</keyword>
<comment type="catalytic activity">
    <reaction evidence="10">
        <text>ATP + H2O = ADP + phosphate + H(+)</text>
        <dbReference type="Rhea" id="RHEA:13065"/>
        <dbReference type="ChEBI" id="CHEBI:15377"/>
        <dbReference type="ChEBI" id="CHEBI:15378"/>
        <dbReference type="ChEBI" id="CHEBI:30616"/>
        <dbReference type="ChEBI" id="CHEBI:43474"/>
        <dbReference type="ChEBI" id="CHEBI:456216"/>
        <dbReference type="EC" id="5.6.2.4"/>
    </reaction>
</comment>
<evidence type="ECO:0000256" key="9">
    <source>
        <dbReference type="ARBA" id="ARBA00034808"/>
    </source>
</evidence>
<keyword evidence="6" id="KW-0238">DNA-binding</keyword>
<keyword evidence="16" id="KW-1185">Reference proteome</keyword>
<feature type="region of interest" description="Disordered" evidence="12">
    <location>
        <begin position="937"/>
        <end position="958"/>
    </location>
</feature>
<dbReference type="Gene3D" id="1.10.486.10">
    <property type="entry name" value="PCRA, domain 4"/>
    <property type="match status" value="1"/>
</dbReference>
<evidence type="ECO:0000259" key="13">
    <source>
        <dbReference type="PROSITE" id="PS51198"/>
    </source>
</evidence>
<dbReference type="Gene3D" id="1.10.10.160">
    <property type="match status" value="1"/>
</dbReference>
<dbReference type="InterPro" id="IPR013986">
    <property type="entry name" value="DExx_box_DNA_helicase_dom_sf"/>
</dbReference>
<dbReference type="GO" id="GO:0005634">
    <property type="term" value="C:nucleus"/>
    <property type="evidence" value="ECO:0007669"/>
    <property type="project" value="TreeGrafter"/>
</dbReference>
<evidence type="ECO:0000256" key="1">
    <source>
        <dbReference type="ARBA" id="ARBA00009922"/>
    </source>
</evidence>
<reference evidence="15 16" key="1">
    <citation type="journal article" date="2012" name="Science">
        <title>The Paleozoic origin of enzymatic lignin decomposition reconstructed from 31 fungal genomes.</title>
        <authorList>
            <person name="Floudas D."/>
            <person name="Binder M."/>
            <person name="Riley R."/>
            <person name="Barry K."/>
            <person name="Blanchette R.A."/>
            <person name="Henrissat B."/>
            <person name="Martinez A.T."/>
            <person name="Otillar R."/>
            <person name="Spatafora J.W."/>
            <person name="Yadav J.S."/>
            <person name="Aerts A."/>
            <person name="Benoit I."/>
            <person name="Boyd A."/>
            <person name="Carlson A."/>
            <person name="Copeland A."/>
            <person name="Coutinho P.M."/>
            <person name="de Vries R.P."/>
            <person name="Ferreira P."/>
            <person name="Findley K."/>
            <person name="Foster B."/>
            <person name="Gaskell J."/>
            <person name="Glotzer D."/>
            <person name="Gorecki P."/>
            <person name="Heitman J."/>
            <person name="Hesse C."/>
            <person name="Hori C."/>
            <person name="Igarashi K."/>
            <person name="Jurgens J.A."/>
            <person name="Kallen N."/>
            <person name="Kersten P."/>
            <person name="Kohler A."/>
            <person name="Kuees U."/>
            <person name="Kumar T.K.A."/>
            <person name="Kuo A."/>
            <person name="LaButti K."/>
            <person name="Larrondo L.F."/>
            <person name="Lindquist E."/>
            <person name="Ling A."/>
            <person name="Lombard V."/>
            <person name="Lucas S."/>
            <person name="Lundell T."/>
            <person name="Martin R."/>
            <person name="McLaughlin D.J."/>
            <person name="Morgenstern I."/>
            <person name="Morin E."/>
            <person name="Murat C."/>
            <person name="Nagy L.G."/>
            <person name="Nolan M."/>
            <person name="Ohm R.A."/>
            <person name="Patyshakuliyeva A."/>
            <person name="Rokas A."/>
            <person name="Ruiz-Duenas F.J."/>
            <person name="Sabat G."/>
            <person name="Salamov A."/>
            <person name="Samejima M."/>
            <person name="Schmutz J."/>
            <person name="Slot J.C."/>
            <person name="St John F."/>
            <person name="Stenlid J."/>
            <person name="Sun H."/>
            <person name="Sun S."/>
            <person name="Syed K."/>
            <person name="Tsang A."/>
            <person name="Wiebenga A."/>
            <person name="Young D."/>
            <person name="Pisabarro A."/>
            <person name="Eastwood D.C."/>
            <person name="Martin F."/>
            <person name="Cullen D."/>
            <person name="Grigoriev I.V."/>
            <person name="Hibbett D.S."/>
        </authorList>
    </citation>
    <scope>NUCLEOTIDE SEQUENCE [LARGE SCALE GENOMIC DNA]</scope>
    <source>
        <strain evidence="15 16">MD-104</strain>
    </source>
</reference>
<dbReference type="Pfam" id="PF00580">
    <property type="entry name" value="UvrD-helicase"/>
    <property type="match status" value="1"/>
</dbReference>
<evidence type="ECO:0000313" key="15">
    <source>
        <dbReference type="EMBL" id="PCH42532.1"/>
    </source>
</evidence>
<evidence type="ECO:0000313" key="16">
    <source>
        <dbReference type="Proteomes" id="UP000218811"/>
    </source>
</evidence>
<accession>A0A2H3JK23</accession>
<proteinExistence type="inferred from homology"/>
<keyword evidence="3 11" id="KW-0378">Hydrolase</keyword>
<dbReference type="Proteomes" id="UP000218811">
    <property type="component" value="Unassembled WGS sequence"/>
</dbReference>
<gene>
    <name evidence="15" type="ORF">WOLCODRAFT_132423</name>
</gene>
<feature type="binding site" evidence="11">
    <location>
        <begin position="30"/>
        <end position="37"/>
    </location>
    <ligand>
        <name>ATP</name>
        <dbReference type="ChEBI" id="CHEBI:30616"/>
    </ligand>
</feature>
<dbReference type="GO" id="GO:0016787">
    <property type="term" value="F:hydrolase activity"/>
    <property type="evidence" value="ECO:0007669"/>
    <property type="project" value="UniProtKB-UniRule"/>
</dbReference>
<evidence type="ECO:0000256" key="10">
    <source>
        <dbReference type="ARBA" id="ARBA00048988"/>
    </source>
</evidence>
<dbReference type="AlphaFoldDB" id="A0A2H3JK23"/>
<dbReference type="GO" id="GO:0000725">
    <property type="term" value="P:recombinational repair"/>
    <property type="evidence" value="ECO:0007669"/>
    <property type="project" value="TreeGrafter"/>
</dbReference>
<evidence type="ECO:0000256" key="3">
    <source>
        <dbReference type="ARBA" id="ARBA00022801"/>
    </source>
</evidence>
<dbReference type="EMBL" id="KB468124">
    <property type="protein sequence ID" value="PCH42532.1"/>
    <property type="molecule type" value="Genomic_DNA"/>
</dbReference>
<comment type="similarity">
    <text evidence="1">Belongs to the helicase family. UvrD subfamily.</text>
</comment>
<evidence type="ECO:0000256" key="8">
    <source>
        <dbReference type="ARBA" id="ARBA00034617"/>
    </source>
</evidence>
<keyword evidence="7" id="KW-0413">Isomerase</keyword>